<protein>
    <submittedName>
        <fullName evidence="1">Uncharacterized protein</fullName>
    </submittedName>
</protein>
<evidence type="ECO:0000313" key="2">
    <source>
        <dbReference type="Proteomes" id="UP000037460"/>
    </source>
</evidence>
<reference evidence="2" key="1">
    <citation type="journal article" date="2015" name="PLoS Genet.">
        <title>Genome Sequence and Transcriptome Analyses of Chrysochromulina tobin: Metabolic Tools for Enhanced Algal Fitness in the Prominent Order Prymnesiales (Haptophyceae).</title>
        <authorList>
            <person name="Hovde B.T."/>
            <person name="Deodato C.R."/>
            <person name="Hunsperger H.M."/>
            <person name="Ryken S.A."/>
            <person name="Yost W."/>
            <person name="Jha R.K."/>
            <person name="Patterson J."/>
            <person name="Monnat R.J. Jr."/>
            <person name="Barlow S.B."/>
            <person name="Starkenburg S.R."/>
            <person name="Cattolico R.A."/>
        </authorList>
    </citation>
    <scope>NUCLEOTIDE SEQUENCE</scope>
    <source>
        <strain evidence="2">CCMP291</strain>
    </source>
</reference>
<dbReference type="AlphaFoldDB" id="A0A0M0JXT8"/>
<sequence>MRDLKSGDPSMQFGGDLIVPLSKADETFESERAGVADAASTATHLMRLGLGHLLPKSYLVPVDLAESSASPHSTAVARGQEGATGAVLAEAGVAPPAKEDETLLTAEEKAIKKSAVGSRSGGCYVDKKKGAEGLLVFRMKDNQKQAIPLKEFRETEGVPAGACAPCFCSVSVVPHAF</sequence>
<organism evidence="1 2">
    <name type="scientific">Chrysochromulina tobinii</name>
    <dbReference type="NCBI Taxonomy" id="1460289"/>
    <lineage>
        <taxon>Eukaryota</taxon>
        <taxon>Haptista</taxon>
        <taxon>Haptophyta</taxon>
        <taxon>Prymnesiophyceae</taxon>
        <taxon>Prymnesiales</taxon>
        <taxon>Chrysochromulinaceae</taxon>
        <taxon>Chrysochromulina</taxon>
    </lineage>
</organism>
<gene>
    <name evidence="1" type="ORF">Ctob_016045</name>
</gene>
<proteinExistence type="predicted"/>
<feature type="non-terminal residue" evidence="1">
    <location>
        <position position="177"/>
    </location>
</feature>
<keyword evidence="2" id="KW-1185">Reference proteome</keyword>
<dbReference type="EMBL" id="JWZX01002025">
    <property type="protein sequence ID" value="KOO31390.1"/>
    <property type="molecule type" value="Genomic_DNA"/>
</dbReference>
<evidence type="ECO:0000313" key="1">
    <source>
        <dbReference type="EMBL" id="KOO31390.1"/>
    </source>
</evidence>
<comment type="caution">
    <text evidence="1">The sequence shown here is derived from an EMBL/GenBank/DDBJ whole genome shotgun (WGS) entry which is preliminary data.</text>
</comment>
<accession>A0A0M0JXT8</accession>
<name>A0A0M0JXT8_9EUKA</name>
<dbReference type="Proteomes" id="UP000037460">
    <property type="component" value="Unassembled WGS sequence"/>
</dbReference>